<dbReference type="InterPro" id="IPR029060">
    <property type="entry name" value="PIN-like_dom_sf"/>
</dbReference>
<gene>
    <name evidence="1" type="ORF">LEP1GSC081_4089</name>
</gene>
<protein>
    <submittedName>
        <fullName evidence="1">Toxin-antitoxin system, toxin component, PIN domain protein</fullName>
    </submittedName>
</protein>
<dbReference type="Gene3D" id="3.40.50.1010">
    <property type="entry name" value="5'-nuclease"/>
    <property type="match status" value="1"/>
</dbReference>
<sequence>MGNIPRTFLIYRKIVKSIYVSQSKENVALIDSGPIVALFNSKDKFHRSIYNFIKSYKGSLFSTWAVVTEVIYFLFR</sequence>
<name>A0A0E2B5S0_9LEPT</name>
<evidence type="ECO:0000313" key="2">
    <source>
        <dbReference type="Proteomes" id="UP000006253"/>
    </source>
</evidence>
<dbReference type="Proteomes" id="UP000006253">
    <property type="component" value="Unassembled WGS sequence"/>
</dbReference>
<organism evidence="1 2">
    <name type="scientific">Leptospira kirschneri str. H1</name>
    <dbReference type="NCBI Taxonomy" id="1049966"/>
    <lineage>
        <taxon>Bacteria</taxon>
        <taxon>Pseudomonadati</taxon>
        <taxon>Spirochaetota</taxon>
        <taxon>Spirochaetia</taxon>
        <taxon>Leptospirales</taxon>
        <taxon>Leptospiraceae</taxon>
        <taxon>Leptospira</taxon>
    </lineage>
</organism>
<dbReference type="EMBL" id="AHMY02000023">
    <property type="protein sequence ID" value="EKO16628.1"/>
    <property type="molecule type" value="Genomic_DNA"/>
</dbReference>
<dbReference type="SUPFAM" id="SSF88723">
    <property type="entry name" value="PIN domain-like"/>
    <property type="match status" value="1"/>
</dbReference>
<proteinExistence type="predicted"/>
<dbReference type="AlphaFoldDB" id="A0A0E2B5S0"/>
<accession>A0A0E2B5S0</accession>
<reference evidence="1 2" key="1">
    <citation type="submission" date="2012-10" db="EMBL/GenBank/DDBJ databases">
        <authorList>
            <person name="Harkins D.M."/>
            <person name="Durkin A.S."/>
            <person name="Brinkac L.M."/>
            <person name="Selengut J.D."/>
            <person name="Sanka R."/>
            <person name="DePew J."/>
            <person name="Purushe J."/>
            <person name="Peacock S.J."/>
            <person name="Thaipadungpanit J."/>
            <person name="Wuthiekanun V.W."/>
            <person name="Day N.P."/>
            <person name="Vinetz J.M."/>
            <person name="Sutton G.G."/>
            <person name="Nelson W.C."/>
            <person name="Fouts D.E."/>
        </authorList>
    </citation>
    <scope>NUCLEOTIDE SEQUENCE [LARGE SCALE GENOMIC DNA]</scope>
    <source>
        <strain evidence="1 2">H1</strain>
    </source>
</reference>
<comment type="caution">
    <text evidence="1">The sequence shown here is derived from an EMBL/GenBank/DDBJ whole genome shotgun (WGS) entry which is preliminary data.</text>
</comment>
<evidence type="ECO:0000313" key="1">
    <source>
        <dbReference type="EMBL" id="EKO16628.1"/>
    </source>
</evidence>